<evidence type="ECO:0000259" key="12">
    <source>
        <dbReference type="PROSITE" id="PS50109"/>
    </source>
</evidence>
<sequence>MKLSRESLRGRLVLSMLLVFGLGLAASLLLRHEGPIREPYQDILVLIASSLCAAVLSWIISAWSLRHVASASREAAIAGPANPSVRISMKRLPEEIRPLVVAVNGALDRLSEAYEMERRFVADAAHELRTPLAVLSLRLQRAKFDQNPDWAAIDQDISSLHGLVEQLLDLARKEQAQLASPDFSIVNLSRVAREVAAYIIPLAEERRREIEVDLPNSLSVHGRAEDLRDMVRNLLDNALVHGSGKITLIGELADEPGGREIWVTVSDQGEGVPEDLREEVFERFRKANTVSPGHGLGLAIVREVARAHGGSAGFLSGSPARICVKLPAAKVEDSPRA</sequence>
<feature type="transmembrane region" description="Helical" evidence="11">
    <location>
        <begin position="43"/>
        <end position="65"/>
    </location>
</feature>
<dbReference type="EMBL" id="LPWA01000111">
    <property type="protein sequence ID" value="KUM25872.1"/>
    <property type="molecule type" value="Genomic_DNA"/>
</dbReference>
<name>A0A101KRZ4_RHILI</name>
<dbReference type="PROSITE" id="PS50109">
    <property type="entry name" value="HIS_KIN"/>
    <property type="match status" value="1"/>
</dbReference>
<keyword evidence="10 11" id="KW-0472">Membrane</keyword>
<dbReference type="EC" id="2.7.13.3" evidence="3"/>
<evidence type="ECO:0000256" key="11">
    <source>
        <dbReference type="SAM" id="Phobius"/>
    </source>
</evidence>
<evidence type="ECO:0000256" key="4">
    <source>
        <dbReference type="ARBA" id="ARBA00022553"/>
    </source>
</evidence>
<dbReference type="Proteomes" id="UP000053176">
    <property type="component" value="Unassembled WGS sequence"/>
</dbReference>
<keyword evidence="7" id="KW-0418">Kinase</keyword>
<comment type="subcellular location">
    <subcellularLocation>
        <location evidence="2">Membrane</location>
        <topology evidence="2">Multi-pass membrane protein</topology>
    </subcellularLocation>
</comment>
<dbReference type="InterPro" id="IPR003594">
    <property type="entry name" value="HATPase_dom"/>
</dbReference>
<dbReference type="Pfam" id="PF00512">
    <property type="entry name" value="HisKA"/>
    <property type="match status" value="1"/>
</dbReference>
<dbReference type="SMART" id="SM00388">
    <property type="entry name" value="HisKA"/>
    <property type="match status" value="1"/>
</dbReference>
<evidence type="ECO:0000256" key="3">
    <source>
        <dbReference type="ARBA" id="ARBA00012438"/>
    </source>
</evidence>
<evidence type="ECO:0000313" key="15">
    <source>
        <dbReference type="Proteomes" id="UP000053176"/>
    </source>
</evidence>
<evidence type="ECO:0000256" key="6">
    <source>
        <dbReference type="ARBA" id="ARBA00022692"/>
    </source>
</evidence>
<reference evidence="14 15" key="1">
    <citation type="submission" date="2015-12" db="EMBL/GenBank/DDBJ databases">
        <title>Draft genome sequence of Mesorhizobium sp. UFLA 01-765, a multitolerant efficient symbiont and plant-growth promoting strain isolated from Zn-mining soil using Leucaena leucocephala as a trap plant.</title>
        <authorList>
            <person name="Rangel W.M."/>
            <person name="Thijs S."/>
            <person name="Longatti S.M."/>
            <person name="Moreira F.M."/>
            <person name="Weyens N."/>
            <person name="Vangronsveld J."/>
            <person name="Van Hamme J.D."/>
            <person name="Bottos E.M."/>
            <person name="Rineau F."/>
        </authorList>
    </citation>
    <scope>NUCLEOTIDE SEQUENCE [LARGE SCALE GENOMIC DNA]</scope>
    <source>
        <strain evidence="14 15">UFLA 01-765</strain>
    </source>
</reference>
<evidence type="ECO:0000256" key="7">
    <source>
        <dbReference type="ARBA" id="ARBA00022777"/>
    </source>
</evidence>
<dbReference type="CDD" id="cd00082">
    <property type="entry name" value="HisKA"/>
    <property type="match status" value="1"/>
</dbReference>
<dbReference type="InterPro" id="IPR005467">
    <property type="entry name" value="His_kinase_dom"/>
</dbReference>
<keyword evidence="6 11" id="KW-0812">Transmembrane</keyword>
<dbReference type="PANTHER" id="PTHR45436:SF15">
    <property type="entry name" value="SENSOR HISTIDINE KINASE CUSS"/>
    <property type="match status" value="1"/>
</dbReference>
<dbReference type="InterPro" id="IPR036097">
    <property type="entry name" value="HisK_dim/P_sf"/>
</dbReference>
<feature type="domain" description="Histidine kinase" evidence="12">
    <location>
        <begin position="123"/>
        <end position="330"/>
    </location>
</feature>
<evidence type="ECO:0000256" key="2">
    <source>
        <dbReference type="ARBA" id="ARBA00004141"/>
    </source>
</evidence>
<dbReference type="OrthoDB" id="9809329at2"/>
<dbReference type="Gene3D" id="1.10.287.130">
    <property type="match status" value="1"/>
</dbReference>
<dbReference type="InterPro" id="IPR050428">
    <property type="entry name" value="TCS_sensor_his_kinase"/>
</dbReference>
<dbReference type="SUPFAM" id="SSF47384">
    <property type="entry name" value="Homodimeric domain of signal transducing histidine kinase"/>
    <property type="match status" value="1"/>
</dbReference>
<feature type="transmembrane region" description="Helical" evidence="11">
    <location>
        <begin position="12"/>
        <end position="31"/>
    </location>
</feature>
<dbReference type="SUPFAM" id="SSF55874">
    <property type="entry name" value="ATPase domain of HSP90 chaperone/DNA topoisomerase II/histidine kinase"/>
    <property type="match status" value="1"/>
</dbReference>
<evidence type="ECO:0000256" key="9">
    <source>
        <dbReference type="ARBA" id="ARBA00023012"/>
    </source>
</evidence>
<keyword evidence="8 11" id="KW-1133">Transmembrane helix</keyword>
<keyword evidence="9" id="KW-0902">Two-component regulatory system</keyword>
<evidence type="ECO:0000256" key="8">
    <source>
        <dbReference type="ARBA" id="ARBA00022989"/>
    </source>
</evidence>
<dbReference type="Pfam" id="PF02518">
    <property type="entry name" value="HATPase_c"/>
    <property type="match status" value="1"/>
</dbReference>
<dbReference type="InterPro" id="IPR003660">
    <property type="entry name" value="HAMP_dom"/>
</dbReference>
<evidence type="ECO:0000256" key="1">
    <source>
        <dbReference type="ARBA" id="ARBA00000085"/>
    </source>
</evidence>
<organism evidence="14 15">
    <name type="scientific">Rhizobium loti</name>
    <name type="common">Mesorhizobium loti</name>
    <dbReference type="NCBI Taxonomy" id="381"/>
    <lineage>
        <taxon>Bacteria</taxon>
        <taxon>Pseudomonadati</taxon>
        <taxon>Pseudomonadota</taxon>
        <taxon>Alphaproteobacteria</taxon>
        <taxon>Hyphomicrobiales</taxon>
        <taxon>Phyllobacteriaceae</taxon>
        <taxon>Mesorhizobium</taxon>
    </lineage>
</organism>
<dbReference type="Gene3D" id="3.30.565.10">
    <property type="entry name" value="Histidine kinase-like ATPase, C-terminal domain"/>
    <property type="match status" value="1"/>
</dbReference>
<evidence type="ECO:0000256" key="10">
    <source>
        <dbReference type="ARBA" id="ARBA00023136"/>
    </source>
</evidence>
<dbReference type="GO" id="GO:0005886">
    <property type="term" value="C:plasma membrane"/>
    <property type="evidence" value="ECO:0007669"/>
    <property type="project" value="TreeGrafter"/>
</dbReference>
<dbReference type="PROSITE" id="PS50885">
    <property type="entry name" value="HAMP"/>
    <property type="match status" value="1"/>
</dbReference>
<protein>
    <recommendedName>
        <fullName evidence="3">histidine kinase</fullName>
        <ecNumber evidence="3">2.7.13.3</ecNumber>
    </recommendedName>
</protein>
<accession>A0A101KRZ4</accession>
<keyword evidence="4" id="KW-0597">Phosphoprotein</keyword>
<dbReference type="InterPro" id="IPR004358">
    <property type="entry name" value="Sig_transdc_His_kin-like_C"/>
</dbReference>
<dbReference type="SMART" id="SM00387">
    <property type="entry name" value="HATPase_c"/>
    <property type="match status" value="1"/>
</dbReference>
<dbReference type="AlphaFoldDB" id="A0A101KRZ4"/>
<proteinExistence type="predicted"/>
<evidence type="ECO:0000313" key="14">
    <source>
        <dbReference type="EMBL" id="KUM25872.1"/>
    </source>
</evidence>
<feature type="domain" description="HAMP" evidence="13">
    <location>
        <begin position="65"/>
        <end position="115"/>
    </location>
</feature>
<evidence type="ECO:0000256" key="5">
    <source>
        <dbReference type="ARBA" id="ARBA00022679"/>
    </source>
</evidence>
<dbReference type="PANTHER" id="PTHR45436">
    <property type="entry name" value="SENSOR HISTIDINE KINASE YKOH"/>
    <property type="match status" value="1"/>
</dbReference>
<comment type="catalytic activity">
    <reaction evidence="1">
        <text>ATP + protein L-histidine = ADP + protein N-phospho-L-histidine.</text>
        <dbReference type="EC" id="2.7.13.3"/>
    </reaction>
</comment>
<keyword evidence="5" id="KW-0808">Transferase</keyword>
<dbReference type="PRINTS" id="PR00344">
    <property type="entry name" value="BCTRLSENSOR"/>
</dbReference>
<dbReference type="InterPro" id="IPR036890">
    <property type="entry name" value="HATPase_C_sf"/>
</dbReference>
<gene>
    <name evidence="14" type="ORF">AU467_23725</name>
</gene>
<evidence type="ECO:0000259" key="13">
    <source>
        <dbReference type="PROSITE" id="PS50885"/>
    </source>
</evidence>
<dbReference type="GO" id="GO:0000155">
    <property type="term" value="F:phosphorelay sensor kinase activity"/>
    <property type="evidence" value="ECO:0007669"/>
    <property type="project" value="InterPro"/>
</dbReference>
<dbReference type="InterPro" id="IPR003661">
    <property type="entry name" value="HisK_dim/P_dom"/>
</dbReference>
<comment type="caution">
    <text evidence="14">The sequence shown here is derived from an EMBL/GenBank/DDBJ whole genome shotgun (WGS) entry which is preliminary data.</text>
</comment>